<dbReference type="AlphaFoldDB" id="A0A3P7IID9"/>
<sequence length="37" mass="4298">MAIVLCKSRLRPKRSRSASELLKRPQTSRSNLRQRSS</sequence>
<dbReference type="Proteomes" id="UP000270094">
    <property type="component" value="Unassembled WGS sequence"/>
</dbReference>
<gene>
    <name evidence="2" type="ORF">SVUK_LOCUS7939</name>
</gene>
<accession>A0A3P7IID9</accession>
<dbReference type="EMBL" id="UYYB01028014">
    <property type="protein sequence ID" value="VDM72941.1"/>
    <property type="molecule type" value="Genomic_DNA"/>
</dbReference>
<evidence type="ECO:0000313" key="3">
    <source>
        <dbReference type="Proteomes" id="UP000270094"/>
    </source>
</evidence>
<name>A0A3P7IID9_STRVU</name>
<feature type="region of interest" description="Disordered" evidence="1">
    <location>
        <begin position="1"/>
        <end position="37"/>
    </location>
</feature>
<evidence type="ECO:0000256" key="1">
    <source>
        <dbReference type="SAM" id="MobiDB-lite"/>
    </source>
</evidence>
<keyword evidence="3" id="KW-1185">Reference proteome</keyword>
<protein>
    <submittedName>
        <fullName evidence="2">Uncharacterized protein</fullName>
    </submittedName>
</protein>
<feature type="compositionally biased region" description="Polar residues" evidence="1">
    <location>
        <begin position="25"/>
        <end position="37"/>
    </location>
</feature>
<evidence type="ECO:0000313" key="2">
    <source>
        <dbReference type="EMBL" id="VDM72941.1"/>
    </source>
</evidence>
<reference evidence="2 3" key="1">
    <citation type="submission" date="2018-11" db="EMBL/GenBank/DDBJ databases">
        <authorList>
            <consortium name="Pathogen Informatics"/>
        </authorList>
    </citation>
    <scope>NUCLEOTIDE SEQUENCE [LARGE SCALE GENOMIC DNA]</scope>
</reference>
<proteinExistence type="predicted"/>
<organism evidence="2 3">
    <name type="scientific">Strongylus vulgaris</name>
    <name type="common">Blood worm</name>
    <dbReference type="NCBI Taxonomy" id="40348"/>
    <lineage>
        <taxon>Eukaryota</taxon>
        <taxon>Metazoa</taxon>
        <taxon>Ecdysozoa</taxon>
        <taxon>Nematoda</taxon>
        <taxon>Chromadorea</taxon>
        <taxon>Rhabditida</taxon>
        <taxon>Rhabditina</taxon>
        <taxon>Rhabditomorpha</taxon>
        <taxon>Strongyloidea</taxon>
        <taxon>Strongylidae</taxon>
        <taxon>Strongylus</taxon>
    </lineage>
</organism>